<reference evidence="2" key="1">
    <citation type="submission" date="2021-04" db="EMBL/GenBank/DDBJ databases">
        <title>Microbacterium tenobrionis sp. nov. and Microbacterium allomyrinae sp. nov., isolated from larvae of Tenobrio molitor and Allomyrina dichotoma, respectively.</title>
        <authorList>
            <person name="Lee S.D."/>
        </authorList>
    </citation>
    <scope>NUCLEOTIDE SEQUENCE</scope>
    <source>
        <strain evidence="2">BWT-G7</strain>
    </source>
</reference>
<protein>
    <recommendedName>
        <fullName evidence="4">WxL domain-containing protein</fullName>
    </recommendedName>
</protein>
<sequence>MNISKKWQATLAGAIALALVGGGAAAANAAPGDPIANPQPNGSPGTFYIFDENAELAEAPGKVFDRTQYVFGATDNVDYLSEIDPDDYAAPGSWDQVWKFIAKPSELNGGTGSWRAYLPDSAAGPNGGTLTPNLTLGDLASGNNGGIDTVFTEGGDWLVGIAYTTNAGVTPVGTVYRTVHVNAADDTYTYEPITYDVPSGPTAPVEADLTAGLQNTALVTETVDSKVLAVNAGAAAANQTLTYGSFPAGLAGTVSLDANGAGTIDATAVAYNQATKLWFSQSDYTGLSWDSFTLTQTVSTSSTSTLTAEVTASNRFELVAPASLNVDLGDVRRNKTTTPVALGQFSVIDDRDELLGWSVNTTVANFTGAGSIPATALGYAPAAAGGIQTGVTLGAAKLAGEGSFGVLVEGAAGSSTAEEGAHFNADLTFKAPIDAVRGTYNSTLTLDLVSK</sequence>
<organism evidence="2 3">
    <name type="scientific">Microbacterium allomyrinae</name>
    <dbReference type="NCBI Taxonomy" id="2830666"/>
    <lineage>
        <taxon>Bacteria</taxon>
        <taxon>Bacillati</taxon>
        <taxon>Actinomycetota</taxon>
        <taxon>Actinomycetes</taxon>
        <taxon>Micrococcales</taxon>
        <taxon>Microbacteriaceae</taxon>
        <taxon>Microbacterium</taxon>
    </lineage>
</organism>
<dbReference type="EMBL" id="JAGTTN010000003">
    <property type="protein sequence ID" value="MCC2032589.1"/>
    <property type="molecule type" value="Genomic_DNA"/>
</dbReference>
<keyword evidence="3" id="KW-1185">Reference proteome</keyword>
<comment type="caution">
    <text evidence="2">The sequence shown here is derived from an EMBL/GenBank/DDBJ whole genome shotgun (WGS) entry which is preliminary data.</text>
</comment>
<feature type="chain" id="PRO_5040982559" description="WxL domain-containing protein" evidence="1">
    <location>
        <begin position="30"/>
        <end position="451"/>
    </location>
</feature>
<feature type="signal peptide" evidence="1">
    <location>
        <begin position="1"/>
        <end position="29"/>
    </location>
</feature>
<name>A0A9X1LV79_9MICO</name>
<evidence type="ECO:0000313" key="3">
    <source>
        <dbReference type="Proteomes" id="UP001139354"/>
    </source>
</evidence>
<evidence type="ECO:0008006" key="4">
    <source>
        <dbReference type="Google" id="ProtNLM"/>
    </source>
</evidence>
<evidence type="ECO:0000313" key="2">
    <source>
        <dbReference type="EMBL" id="MCC2032589.1"/>
    </source>
</evidence>
<gene>
    <name evidence="2" type="ORF">KEC57_10405</name>
</gene>
<proteinExistence type="predicted"/>
<keyword evidence="1" id="KW-0732">Signal</keyword>
<dbReference type="RefSeq" id="WP_229384558.1">
    <property type="nucleotide sequence ID" value="NZ_JAGTTN010000003.1"/>
</dbReference>
<dbReference type="AlphaFoldDB" id="A0A9X1LV79"/>
<evidence type="ECO:0000256" key="1">
    <source>
        <dbReference type="SAM" id="SignalP"/>
    </source>
</evidence>
<dbReference type="Proteomes" id="UP001139354">
    <property type="component" value="Unassembled WGS sequence"/>
</dbReference>
<accession>A0A9X1LV79</accession>